<feature type="non-terminal residue" evidence="1">
    <location>
        <position position="78"/>
    </location>
</feature>
<evidence type="ECO:0000313" key="2">
    <source>
        <dbReference type="Proteomes" id="UP000658131"/>
    </source>
</evidence>
<comment type="caution">
    <text evidence="1">The sequence shown here is derived from an EMBL/GenBank/DDBJ whole genome shotgun (WGS) entry which is preliminary data.</text>
</comment>
<gene>
    <name evidence="1" type="ORF">H8717_15595</name>
</gene>
<dbReference type="Proteomes" id="UP000658131">
    <property type="component" value="Unassembled WGS sequence"/>
</dbReference>
<organism evidence="1 2">
    <name type="scientific">Yanshouia hominis</name>
    <dbReference type="NCBI Taxonomy" id="2763673"/>
    <lineage>
        <taxon>Bacteria</taxon>
        <taxon>Bacillati</taxon>
        <taxon>Bacillota</taxon>
        <taxon>Clostridia</taxon>
        <taxon>Eubacteriales</taxon>
        <taxon>Oscillospiraceae</taxon>
        <taxon>Yanshouia</taxon>
    </lineage>
</organism>
<proteinExistence type="predicted"/>
<sequence length="78" mass="8240">MADIMTQFAASDAVSRENFNSRFADANAGFEAAVKNAETKETPADADSVALVDSADGSKTKRVLWSRIKAVLGDVFAA</sequence>
<evidence type="ECO:0000313" key="1">
    <source>
        <dbReference type="EMBL" id="MBC8577809.1"/>
    </source>
</evidence>
<dbReference type="EMBL" id="JACRTB010000054">
    <property type="protein sequence ID" value="MBC8577809.1"/>
    <property type="molecule type" value="Genomic_DNA"/>
</dbReference>
<name>A0ABR7NN52_9FIRM</name>
<dbReference type="RefSeq" id="WP_262401156.1">
    <property type="nucleotide sequence ID" value="NZ_JACRTB010000054.1"/>
</dbReference>
<protein>
    <submittedName>
        <fullName evidence="1">Uncharacterized protein</fullName>
    </submittedName>
</protein>
<keyword evidence="2" id="KW-1185">Reference proteome</keyword>
<accession>A0ABR7NN52</accession>
<reference evidence="1 2" key="1">
    <citation type="submission" date="2020-08" db="EMBL/GenBank/DDBJ databases">
        <title>Genome public.</title>
        <authorList>
            <person name="Liu C."/>
            <person name="Sun Q."/>
        </authorList>
    </citation>
    <scope>NUCLEOTIDE SEQUENCE [LARGE SCALE GENOMIC DNA]</scope>
    <source>
        <strain evidence="1 2">BX1</strain>
    </source>
</reference>